<keyword evidence="1" id="KW-0812">Transmembrane</keyword>
<evidence type="ECO:0000313" key="3">
    <source>
        <dbReference type="Proteomes" id="UP000466794"/>
    </source>
</evidence>
<dbReference type="PANTHER" id="PTHR36840">
    <property type="entry name" value="BLL5714 PROTEIN"/>
    <property type="match status" value="1"/>
</dbReference>
<dbReference type="RefSeq" id="WP_157387732.1">
    <property type="nucleotide sequence ID" value="NZ_WRPP01000002.1"/>
</dbReference>
<feature type="transmembrane region" description="Helical" evidence="1">
    <location>
        <begin position="174"/>
        <end position="194"/>
    </location>
</feature>
<dbReference type="Pfam" id="PF06772">
    <property type="entry name" value="LtrA"/>
    <property type="match status" value="1"/>
</dbReference>
<evidence type="ECO:0000256" key="1">
    <source>
        <dbReference type="SAM" id="Phobius"/>
    </source>
</evidence>
<evidence type="ECO:0000313" key="2">
    <source>
        <dbReference type="EMBL" id="MVU78186.1"/>
    </source>
</evidence>
<feature type="transmembrane region" description="Helical" evidence="1">
    <location>
        <begin position="117"/>
        <end position="137"/>
    </location>
</feature>
<dbReference type="PANTHER" id="PTHR36840:SF1">
    <property type="entry name" value="BLL5714 PROTEIN"/>
    <property type="match status" value="1"/>
</dbReference>
<feature type="transmembrane region" description="Helical" evidence="1">
    <location>
        <begin position="206"/>
        <end position="223"/>
    </location>
</feature>
<feature type="transmembrane region" description="Helical" evidence="1">
    <location>
        <begin position="320"/>
        <end position="340"/>
    </location>
</feature>
<keyword evidence="1" id="KW-1133">Transmembrane helix</keyword>
<dbReference type="EMBL" id="WRPP01000002">
    <property type="protein sequence ID" value="MVU78186.1"/>
    <property type="molecule type" value="Genomic_DNA"/>
</dbReference>
<protein>
    <recommendedName>
        <fullName evidence="4">Low temperature requirement protein A</fullName>
    </recommendedName>
</protein>
<keyword evidence="3" id="KW-1185">Reference proteome</keyword>
<organism evidence="2 3">
    <name type="scientific">Nocardia terrae</name>
    <dbReference type="NCBI Taxonomy" id="2675851"/>
    <lineage>
        <taxon>Bacteria</taxon>
        <taxon>Bacillati</taxon>
        <taxon>Actinomycetota</taxon>
        <taxon>Actinomycetes</taxon>
        <taxon>Mycobacteriales</taxon>
        <taxon>Nocardiaceae</taxon>
        <taxon>Nocardia</taxon>
    </lineage>
</organism>
<reference evidence="2 3" key="1">
    <citation type="submission" date="2019-12" db="EMBL/GenBank/DDBJ databases">
        <title>Nocardia sp. nov. ET3-3 isolated from soil.</title>
        <authorList>
            <person name="Kanchanasin P."/>
            <person name="Tanasupawat S."/>
            <person name="Yuki M."/>
            <person name="Kudo T."/>
        </authorList>
    </citation>
    <scope>NUCLEOTIDE SEQUENCE [LARGE SCALE GENOMIC DNA]</scope>
    <source>
        <strain evidence="2 3">ET3-3</strain>
    </source>
</reference>
<name>A0A7K1UUY8_9NOCA</name>
<feature type="transmembrane region" description="Helical" evidence="1">
    <location>
        <begin position="277"/>
        <end position="300"/>
    </location>
</feature>
<gene>
    <name evidence="2" type="ORF">GPX89_13135</name>
</gene>
<evidence type="ECO:0008006" key="4">
    <source>
        <dbReference type="Google" id="ProtNLM"/>
    </source>
</evidence>
<feature type="transmembrane region" description="Helical" evidence="1">
    <location>
        <begin position="89"/>
        <end position="111"/>
    </location>
</feature>
<feature type="transmembrane region" description="Helical" evidence="1">
    <location>
        <begin position="235"/>
        <end position="256"/>
    </location>
</feature>
<dbReference type="AlphaFoldDB" id="A0A7K1UUY8"/>
<sequence length="416" mass="44684">MSTVLQQIRAYATTVAPAGPVATITGIEMFYDVMKAFTFSQVDTLILREPSAHGFLHGLLILAIVWGCWVSYCWAANTLRADVGVFRSVYFLALLSLTLLGLSLPLAFTGSGLQSRAVIFIVSYLMIRLGSAVLVLVARGPAHRRRAALVVTAAAGTATLIAVSAYCAPGAQNLLWVLALAVEIAATIVYCRGWQIHSAERFAERFGFLVTAGLEISLGRMAFGMLGEPVGPSQIILIATTTFMIIVLWWFYFDLLSRYAKHRLEHAHGPERIRIAVVVYSMLHLLVVAGMLLIALAMRTVGHEIYTTDAGLLGRPLEPVWAASLVAGFALYCVAIAAMWRGLGQPVRWSNLTGAAAALALLPVLRTIPAVLSLLTIGVLALAVALGQYAVGYRRRRELLAVVDTTAPALGPAVAT</sequence>
<accession>A0A7K1UUY8</accession>
<feature type="transmembrane region" description="Helical" evidence="1">
    <location>
        <begin position="149"/>
        <end position="168"/>
    </location>
</feature>
<proteinExistence type="predicted"/>
<feature type="transmembrane region" description="Helical" evidence="1">
    <location>
        <begin position="347"/>
        <end position="365"/>
    </location>
</feature>
<dbReference type="Proteomes" id="UP000466794">
    <property type="component" value="Unassembled WGS sequence"/>
</dbReference>
<feature type="transmembrane region" description="Helical" evidence="1">
    <location>
        <begin position="371"/>
        <end position="391"/>
    </location>
</feature>
<keyword evidence="1" id="KW-0472">Membrane</keyword>
<feature type="transmembrane region" description="Helical" evidence="1">
    <location>
        <begin position="55"/>
        <end position="77"/>
    </location>
</feature>
<comment type="caution">
    <text evidence="2">The sequence shown here is derived from an EMBL/GenBank/DDBJ whole genome shotgun (WGS) entry which is preliminary data.</text>
</comment>
<dbReference type="InterPro" id="IPR010640">
    <property type="entry name" value="Low_temperature_requirement_A"/>
</dbReference>